<dbReference type="Gene3D" id="1.10.260.40">
    <property type="entry name" value="lambda repressor-like DNA-binding domains"/>
    <property type="match status" value="1"/>
</dbReference>
<evidence type="ECO:0000313" key="2">
    <source>
        <dbReference type="Proteomes" id="UP000261208"/>
    </source>
</evidence>
<name>A0A3E4M5G8_9FIRM</name>
<dbReference type="RefSeq" id="WP_117650443.1">
    <property type="nucleotide sequence ID" value="NZ_QSQQ01000021.1"/>
</dbReference>
<dbReference type="GO" id="GO:0003677">
    <property type="term" value="F:DNA binding"/>
    <property type="evidence" value="ECO:0007669"/>
    <property type="project" value="InterPro"/>
</dbReference>
<dbReference type="Proteomes" id="UP000261208">
    <property type="component" value="Unassembled WGS sequence"/>
</dbReference>
<protein>
    <submittedName>
        <fullName evidence="1">Uncharacterized protein</fullName>
    </submittedName>
</protein>
<evidence type="ECO:0000313" key="1">
    <source>
        <dbReference type="EMBL" id="RGK44866.1"/>
    </source>
</evidence>
<dbReference type="EMBL" id="QSQQ01000021">
    <property type="protein sequence ID" value="RGK44866.1"/>
    <property type="molecule type" value="Genomic_DNA"/>
</dbReference>
<proteinExistence type="predicted"/>
<reference evidence="1 2" key="1">
    <citation type="submission" date="2018-08" db="EMBL/GenBank/DDBJ databases">
        <title>A genome reference for cultivated species of the human gut microbiota.</title>
        <authorList>
            <person name="Zou Y."/>
            <person name="Xue W."/>
            <person name="Luo G."/>
        </authorList>
    </citation>
    <scope>NUCLEOTIDE SEQUENCE [LARGE SCALE GENOMIC DNA]</scope>
    <source>
        <strain evidence="1 2">TF11-11</strain>
    </source>
</reference>
<gene>
    <name evidence="1" type="ORF">DXD10_13910</name>
</gene>
<dbReference type="AlphaFoldDB" id="A0A3E4M5G8"/>
<sequence>MGSAGKKLRTRMDIGKDIQNCLDGLNNMTHAKLAELLNLSEKTVDRMVAGKGPITKYASDLAKITGKPESWFKENITWEECGKEEVTSVHFEAKNVTEEDKEFVEKALAFFERLYNIPDKNLRNKLMENAEKNFEGSMELIELMNGKVSW</sequence>
<accession>A0A3E4M5G8</accession>
<dbReference type="InterPro" id="IPR010982">
    <property type="entry name" value="Lambda_DNA-bd_dom_sf"/>
</dbReference>
<organism evidence="1 2">
    <name type="scientific">Dorea formicigenerans</name>
    <dbReference type="NCBI Taxonomy" id="39486"/>
    <lineage>
        <taxon>Bacteria</taxon>
        <taxon>Bacillati</taxon>
        <taxon>Bacillota</taxon>
        <taxon>Clostridia</taxon>
        <taxon>Lachnospirales</taxon>
        <taxon>Lachnospiraceae</taxon>
        <taxon>Dorea</taxon>
    </lineage>
</organism>
<comment type="caution">
    <text evidence="1">The sequence shown here is derived from an EMBL/GenBank/DDBJ whole genome shotgun (WGS) entry which is preliminary data.</text>
</comment>